<feature type="domain" description="DUF427" evidence="1">
    <location>
        <begin position="24"/>
        <end position="116"/>
    </location>
</feature>
<dbReference type="Proteomes" id="UP000636579">
    <property type="component" value="Unassembled WGS sequence"/>
</dbReference>
<sequence length="125" mass="13599">MSEKTVLQPGPDHPISVTASAERVRVTAAGVTLADTRAALVLREHGYPPAYYLPRADVQMAALQRTEHGTYCPYKGEASYFTVLAGGAELGDVVWSYERPHAAVAEIRDHLAFYPDRVDVEVTAA</sequence>
<dbReference type="Pfam" id="PF04248">
    <property type="entry name" value="NTP_transf_9"/>
    <property type="match status" value="1"/>
</dbReference>
<dbReference type="RefSeq" id="WP_192591533.1">
    <property type="nucleotide sequence ID" value="NZ_JADBEE010000001.1"/>
</dbReference>
<keyword evidence="3" id="KW-1185">Reference proteome</keyword>
<dbReference type="InterPro" id="IPR038694">
    <property type="entry name" value="DUF427_sf"/>
</dbReference>
<comment type="caution">
    <text evidence="2">The sequence shown here is derived from an EMBL/GenBank/DDBJ whole genome shotgun (WGS) entry which is preliminary data.</text>
</comment>
<dbReference type="PANTHER" id="PTHR34310:SF9">
    <property type="entry name" value="BLR5716 PROTEIN"/>
    <property type="match status" value="1"/>
</dbReference>
<dbReference type="PANTHER" id="PTHR34310">
    <property type="entry name" value="DUF427 DOMAIN PROTEIN (AFU_ORTHOLOGUE AFUA_3G02220)"/>
    <property type="match status" value="1"/>
</dbReference>
<accession>A0ABR9J8B9</accession>
<dbReference type="EMBL" id="JADBEE010000001">
    <property type="protein sequence ID" value="MBE1514826.1"/>
    <property type="molecule type" value="Genomic_DNA"/>
</dbReference>
<reference evidence="2 3" key="1">
    <citation type="submission" date="2020-10" db="EMBL/GenBank/DDBJ databases">
        <title>Sequencing the genomes of 1000 actinobacteria strains.</title>
        <authorList>
            <person name="Klenk H.-P."/>
        </authorList>
    </citation>
    <scope>NUCLEOTIDE SEQUENCE [LARGE SCALE GENOMIC DNA]</scope>
    <source>
        <strain evidence="2 3">DSM 15474</strain>
    </source>
</reference>
<dbReference type="InterPro" id="IPR007361">
    <property type="entry name" value="DUF427"/>
</dbReference>
<gene>
    <name evidence="2" type="ORF">H4W26_001581</name>
</gene>
<protein>
    <submittedName>
        <fullName evidence="2">Uncharacterized protein (DUF427 family)</fullName>
    </submittedName>
</protein>
<organism evidence="2 3">
    <name type="scientific">Nesterenkonia halotolerans</name>
    <dbReference type="NCBI Taxonomy" id="225325"/>
    <lineage>
        <taxon>Bacteria</taxon>
        <taxon>Bacillati</taxon>
        <taxon>Actinomycetota</taxon>
        <taxon>Actinomycetes</taxon>
        <taxon>Micrococcales</taxon>
        <taxon>Micrococcaceae</taxon>
        <taxon>Nesterenkonia</taxon>
    </lineage>
</organism>
<evidence type="ECO:0000313" key="2">
    <source>
        <dbReference type="EMBL" id="MBE1514826.1"/>
    </source>
</evidence>
<name>A0ABR9J8B9_9MICC</name>
<proteinExistence type="predicted"/>
<dbReference type="Gene3D" id="2.170.150.40">
    <property type="entry name" value="Domain of unknown function (DUF427)"/>
    <property type="match status" value="1"/>
</dbReference>
<evidence type="ECO:0000259" key="1">
    <source>
        <dbReference type="Pfam" id="PF04248"/>
    </source>
</evidence>
<evidence type="ECO:0000313" key="3">
    <source>
        <dbReference type="Proteomes" id="UP000636579"/>
    </source>
</evidence>